<comment type="caution">
    <text evidence="2">The sequence shown here is derived from an EMBL/GenBank/DDBJ whole genome shotgun (WGS) entry which is preliminary data.</text>
</comment>
<dbReference type="Gene3D" id="3.40.50.2300">
    <property type="match status" value="1"/>
</dbReference>
<dbReference type="Pfam" id="PF01451">
    <property type="entry name" value="LMWPc"/>
    <property type="match status" value="1"/>
</dbReference>
<dbReference type="InterPro" id="IPR036196">
    <property type="entry name" value="Ptyr_pPase_sf"/>
</dbReference>
<dbReference type="SUPFAM" id="SSF52788">
    <property type="entry name" value="Phosphotyrosine protein phosphatases I"/>
    <property type="match status" value="1"/>
</dbReference>
<evidence type="ECO:0000313" key="2">
    <source>
        <dbReference type="EMBL" id="TQV79687.1"/>
    </source>
</evidence>
<dbReference type="InterPro" id="IPR023485">
    <property type="entry name" value="Ptyr_pPase"/>
</dbReference>
<reference evidence="2 3" key="1">
    <citation type="submission" date="2019-06" db="EMBL/GenBank/DDBJ databases">
        <title>Whole genome sequence for Rhodospirillaceae sp. R148.</title>
        <authorList>
            <person name="Wang G."/>
        </authorList>
    </citation>
    <scope>NUCLEOTIDE SEQUENCE [LARGE SCALE GENOMIC DNA]</scope>
    <source>
        <strain evidence="2 3">R148</strain>
    </source>
</reference>
<dbReference type="EMBL" id="VHSH01000004">
    <property type="protein sequence ID" value="TQV79687.1"/>
    <property type="molecule type" value="Genomic_DNA"/>
</dbReference>
<dbReference type="SMART" id="SM00226">
    <property type="entry name" value="LMWPc"/>
    <property type="match status" value="1"/>
</dbReference>
<proteinExistence type="predicted"/>
<feature type="domain" description="Phosphotyrosine protein phosphatase I" evidence="1">
    <location>
        <begin position="9"/>
        <end position="137"/>
    </location>
</feature>
<protein>
    <recommendedName>
        <fullName evidence="1">Phosphotyrosine protein phosphatase I domain-containing protein</fullName>
    </recommendedName>
</protein>
<dbReference type="AlphaFoldDB" id="A0A545TR35"/>
<dbReference type="Proteomes" id="UP000315252">
    <property type="component" value="Unassembled WGS sequence"/>
</dbReference>
<name>A0A545TR35_9PROT</name>
<organism evidence="2 3">
    <name type="scientific">Denitrobaculum tricleocarpae</name>
    <dbReference type="NCBI Taxonomy" id="2591009"/>
    <lineage>
        <taxon>Bacteria</taxon>
        <taxon>Pseudomonadati</taxon>
        <taxon>Pseudomonadota</taxon>
        <taxon>Alphaproteobacteria</taxon>
        <taxon>Rhodospirillales</taxon>
        <taxon>Rhodospirillaceae</taxon>
        <taxon>Denitrobaculum</taxon>
    </lineage>
</organism>
<keyword evidence="3" id="KW-1185">Reference proteome</keyword>
<accession>A0A545TR35</accession>
<gene>
    <name evidence="2" type="ORF">FKG95_13325</name>
</gene>
<dbReference type="OrthoDB" id="9784339at2"/>
<evidence type="ECO:0000313" key="3">
    <source>
        <dbReference type="Proteomes" id="UP000315252"/>
    </source>
</evidence>
<evidence type="ECO:0000259" key="1">
    <source>
        <dbReference type="SMART" id="SM00226"/>
    </source>
</evidence>
<sequence>MECRMRDRPTVLFICSGNIFRSMTADFSLRAHLRASDEITIRSAGLGPPPHGVVDFVRDHLAGKGIDISEHKPTQLTPAMLEDTALPVAMGLEHREIIERDFEHRLPLFSEVAYGTVEALRDVWEVVPDWQNNLDASAEYGCSVIDYIHNGMPGFLERMDDFIARGSGKA</sequence>